<reference evidence="1" key="1">
    <citation type="submission" date="2022-09" db="EMBL/GenBank/DDBJ databases">
        <title>Aureispira anguillicida sp. nov., isolated from Leptocephalus of Japanese eel Anguilla japonica.</title>
        <authorList>
            <person name="Yuasa K."/>
            <person name="Mekata T."/>
            <person name="Ikunari K."/>
        </authorList>
    </citation>
    <scope>NUCLEOTIDE SEQUENCE</scope>
    <source>
        <strain evidence="1">EL160426</strain>
    </source>
</reference>
<evidence type="ECO:0008006" key="3">
    <source>
        <dbReference type="Google" id="ProtNLM"/>
    </source>
</evidence>
<dbReference type="KEGG" id="aup:AsAng_0020430"/>
<gene>
    <name evidence="1" type="ORF">AsAng_0020430</name>
</gene>
<organism evidence="1 2">
    <name type="scientific">Aureispira anguillae</name>
    <dbReference type="NCBI Taxonomy" id="2864201"/>
    <lineage>
        <taxon>Bacteria</taxon>
        <taxon>Pseudomonadati</taxon>
        <taxon>Bacteroidota</taxon>
        <taxon>Saprospiria</taxon>
        <taxon>Saprospirales</taxon>
        <taxon>Saprospiraceae</taxon>
        <taxon>Aureispira</taxon>
    </lineage>
</organism>
<dbReference type="AlphaFoldDB" id="A0A916DRL0"/>
<dbReference type="RefSeq" id="WP_264792522.1">
    <property type="nucleotide sequence ID" value="NZ_AP026867.1"/>
</dbReference>
<proteinExistence type="predicted"/>
<name>A0A916DRL0_9BACT</name>
<dbReference type="Proteomes" id="UP001060919">
    <property type="component" value="Chromosome"/>
</dbReference>
<dbReference type="EMBL" id="AP026867">
    <property type="protein sequence ID" value="BDS11331.1"/>
    <property type="molecule type" value="Genomic_DNA"/>
</dbReference>
<dbReference type="PROSITE" id="PS51257">
    <property type="entry name" value="PROKAR_LIPOPROTEIN"/>
    <property type="match status" value="1"/>
</dbReference>
<accession>A0A916DRL0</accession>
<evidence type="ECO:0000313" key="1">
    <source>
        <dbReference type="EMBL" id="BDS11331.1"/>
    </source>
</evidence>
<sequence length="408" mass="47770">MNKLYPLFLICLLLVSCDNTLSSQNNKKIATKPELHSDALQKRKSPQNDWEREALRGKVKSIQTLPLDEEASITTFDRSGRRLRDGLLGFEGEVNCHVYEYDSVGNPLRIYTEETSSFYDTEKGVNITDFFYDSIVNTYNDQGQLAFYETVGRGKYGYKNSFEYNDKGELMAEKRTDHAGELIYSMSYAYDKNGFITASALKKWDGNLKYKNCYENDSYGNVLREKYYMENGQLATTTYKYDKKGNPIEEEYRVQELPYAEFQKVYFGRELSKEEKEETIDEVEHLYQQYGTELSEEDKKMLSELDDLETGGEKSVRKTIRTFDEAGNCTSEAIYENGKRYEKVQNTYNQHNDLTKIELLYNGEEEASIFTWDYEYDAQGNWIKQVEKDNNGEIHQTIERKLEYYDLK</sequence>
<dbReference type="Gene3D" id="2.180.10.10">
    <property type="entry name" value="RHS repeat-associated core"/>
    <property type="match status" value="2"/>
</dbReference>
<keyword evidence="2" id="KW-1185">Reference proteome</keyword>
<evidence type="ECO:0000313" key="2">
    <source>
        <dbReference type="Proteomes" id="UP001060919"/>
    </source>
</evidence>
<protein>
    <recommendedName>
        <fullName evidence="3">YD repeat-containing protein</fullName>
    </recommendedName>
</protein>